<dbReference type="InterPro" id="IPR010708">
    <property type="entry name" value="5'(3')-deoxyribonucleotidase"/>
</dbReference>
<dbReference type="PANTHER" id="PTHR16504:SF4">
    <property type="entry name" value="5'(3')-DEOXYRIBONUCLEOTIDASE"/>
    <property type="match status" value="1"/>
</dbReference>
<dbReference type="Proteomes" id="UP001209878">
    <property type="component" value="Unassembled WGS sequence"/>
</dbReference>
<dbReference type="AlphaFoldDB" id="A0AAD9PD18"/>
<dbReference type="InterPro" id="IPR036412">
    <property type="entry name" value="HAD-like_sf"/>
</dbReference>
<evidence type="ECO:0000313" key="1">
    <source>
        <dbReference type="EMBL" id="KAK2192276.1"/>
    </source>
</evidence>
<proteinExistence type="predicted"/>
<accession>A0AAD9PD18</accession>
<dbReference type="SUPFAM" id="SSF56784">
    <property type="entry name" value="HAD-like"/>
    <property type="match status" value="1"/>
</dbReference>
<dbReference type="Pfam" id="PF06941">
    <property type="entry name" value="NT5C"/>
    <property type="match status" value="1"/>
</dbReference>
<dbReference type="GO" id="GO:0009223">
    <property type="term" value="P:pyrimidine deoxyribonucleotide catabolic process"/>
    <property type="evidence" value="ECO:0007669"/>
    <property type="project" value="TreeGrafter"/>
</dbReference>
<dbReference type="EMBL" id="JAODUO010000035">
    <property type="protein sequence ID" value="KAK2192276.1"/>
    <property type="molecule type" value="Genomic_DNA"/>
</dbReference>
<dbReference type="GO" id="GO:0005739">
    <property type="term" value="C:mitochondrion"/>
    <property type="evidence" value="ECO:0007669"/>
    <property type="project" value="TreeGrafter"/>
</dbReference>
<reference evidence="1" key="1">
    <citation type="journal article" date="2023" name="Mol. Biol. Evol.">
        <title>Third-Generation Sequencing Reveals the Adaptive Role of the Epigenome in Three Deep-Sea Polychaetes.</title>
        <authorList>
            <person name="Perez M."/>
            <person name="Aroh O."/>
            <person name="Sun Y."/>
            <person name="Lan Y."/>
            <person name="Juniper S.K."/>
            <person name="Young C.R."/>
            <person name="Angers B."/>
            <person name="Qian P.Y."/>
        </authorList>
    </citation>
    <scope>NUCLEOTIDE SEQUENCE</scope>
    <source>
        <strain evidence="1">R07B-5</strain>
    </source>
</reference>
<name>A0AAD9PD18_RIDPI</name>
<gene>
    <name evidence="1" type="ORF">NP493_35g03018</name>
</gene>
<comment type="caution">
    <text evidence="1">The sequence shown here is derived from an EMBL/GenBank/DDBJ whole genome shotgun (WGS) entry which is preliminary data.</text>
</comment>
<protein>
    <submittedName>
        <fullName evidence="1">Uncharacterized protein</fullName>
    </submittedName>
</protein>
<dbReference type="GO" id="GO:0008253">
    <property type="term" value="F:5'-nucleotidase activity"/>
    <property type="evidence" value="ECO:0007669"/>
    <property type="project" value="InterPro"/>
</dbReference>
<dbReference type="PANTHER" id="PTHR16504">
    <property type="entry name" value="5'(3')-DEOXYRIBONUCLEOTIDASE"/>
    <property type="match status" value="1"/>
</dbReference>
<dbReference type="Gene3D" id="3.40.50.1000">
    <property type="entry name" value="HAD superfamily/HAD-like"/>
    <property type="match status" value="1"/>
</dbReference>
<organism evidence="1 2">
    <name type="scientific">Ridgeia piscesae</name>
    <name type="common">Tubeworm</name>
    <dbReference type="NCBI Taxonomy" id="27915"/>
    <lineage>
        <taxon>Eukaryota</taxon>
        <taxon>Metazoa</taxon>
        <taxon>Spiralia</taxon>
        <taxon>Lophotrochozoa</taxon>
        <taxon>Annelida</taxon>
        <taxon>Polychaeta</taxon>
        <taxon>Sedentaria</taxon>
        <taxon>Canalipalpata</taxon>
        <taxon>Sabellida</taxon>
        <taxon>Siboglinidae</taxon>
        <taxon>Ridgeia</taxon>
    </lineage>
</organism>
<dbReference type="InterPro" id="IPR023214">
    <property type="entry name" value="HAD_sf"/>
</dbReference>
<keyword evidence="2" id="KW-1185">Reference proteome</keyword>
<evidence type="ECO:0000313" key="2">
    <source>
        <dbReference type="Proteomes" id="UP001209878"/>
    </source>
</evidence>
<sequence length="117" mass="13810">MSGMKGVEVFICTSPLASQPHSVKEKFEWVHEHMGADWTRRMIVTRDKTMAYGDILIDDRPYIRGVVKRPSWDHVIFTSCHNKHLQPEKLPRVTDRLDNWTNDAWVQLIEKYMKKVT</sequence>